<gene>
    <name evidence="1" type="ORF">ACFFRH_19355</name>
</gene>
<dbReference type="Proteomes" id="UP001589610">
    <property type="component" value="Unassembled WGS sequence"/>
</dbReference>
<evidence type="ECO:0000313" key="2">
    <source>
        <dbReference type="Proteomes" id="UP001589610"/>
    </source>
</evidence>
<keyword evidence="2" id="KW-1185">Reference proteome</keyword>
<protein>
    <submittedName>
        <fullName evidence="1">Uncharacterized protein</fullName>
    </submittedName>
</protein>
<name>A0ABV5TJ06_9ACTN</name>
<dbReference type="RefSeq" id="WP_344743519.1">
    <property type="nucleotide sequence ID" value="NZ_BAAAWW010000026.1"/>
</dbReference>
<sequence>MTTARERQRAHQQELLTLLREQLSSLEITTVLIVDNTGQPCLEVIDRHFRTRRVYVQTAFHWFYWGDQLDERTSSLRLASAAKRISTAAREGWRQGEQEPLTVDLSKIADAYRT</sequence>
<proteinExistence type="predicted"/>
<accession>A0ABV5TJ06</accession>
<reference evidence="1 2" key="1">
    <citation type="submission" date="2024-09" db="EMBL/GenBank/DDBJ databases">
        <authorList>
            <person name="Sun Q."/>
            <person name="Mori K."/>
        </authorList>
    </citation>
    <scope>NUCLEOTIDE SEQUENCE [LARGE SCALE GENOMIC DNA]</scope>
    <source>
        <strain evidence="1 2">JCM 3028</strain>
    </source>
</reference>
<organism evidence="1 2">
    <name type="scientific">Streptosporangium vulgare</name>
    <dbReference type="NCBI Taxonomy" id="46190"/>
    <lineage>
        <taxon>Bacteria</taxon>
        <taxon>Bacillati</taxon>
        <taxon>Actinomycetota</taxon>
        <taxon>Actinomycetes</taxon>
        <taxon>Streptosporangiales</taxon>
        <taxon>Streptosporangiaceae</taxon>
        <taxon>Streptosporangium</taxon>
    </lineage>
</organism>
<comment type="caution">
    <text evidence="1">The sequence shown here is derived from an EMBL/GenBank/DDBJ whole genome shotgun (WGS) entry which is preliminary data.</text>
</comment>
<evidence type="ECO:0000313" key="1">
    <source>
        <dbReference type="EMBL" id="MFB9677643.1"/>
    </source>
</evidence>
<dbReference type="EMBL" id="JBHMBS010000008">
    <property type="protein sequence ID" value="MFB9677643.1"/>
    <property type="molecule type" value="Genomic_DNA"/>
</dbReference>